<dbReference type="Gene3D" id="3.40.50.300">
    <property type="entry name" value="P-loop containing nucleotide triphosphate hydrolases"/>
    <property type="match status" value="2"/>
</dbReference>
<keyword evidence="1" id="KW-0547">Nucleotide-binding</keyword>
<keyword evidence="3 8" id="KW-0347">Helicase</keyword>
<dbReference type="Pfam" id="PF00271">
    <property type="entry name" value="Helicase_C"/>
    <property type="match status" value="1"/>
</dbReference>
<evidence type="ECO:0000256" key="3">
    <source>
        <dbReference type="ARBA" id="ARBA00022806"/>
    </source>
</evidence>
<dbReference type="EMBL" id="BMEY01000001">
    <property type="protein sequence ID" value="GGA61077.1"/>
    <property type="molecule type" value="Genomic_DNA"/>
</dbReference>
<feature type="domain" description="Helicase ATP-binding" evidence="6">
    <location>
        <begin position="28"/>
        <end position="195"/>
    </location>
</feature>
<keyword evidence="9" id="KW-1185">Reference proteome</keyword>
<dbReference type="GO" id="GO:0030894">
    <property type="term" value="C:replisome"/>
    <property type="evidence" value="ECO:0007669"/>
    <property type="project" value="TreeGrafter"/>
</dbReference>
<keyword evidence="4" id="KW-0067">ATP-binding</keyword>
<dbReference type="PROSITE" id="PS00690">
    <property type="entry name" value="DEAH_ATP_HELICASE"/>
    <property type="match status" value="1"/>
</dbReference>
<dbReference type="PROSITE" id="PS51194">
    <property type="entry name" value="HELICASE_CTER"/>
    <property type="match status" value="1"/>
</dbReference>
<dbReference type="GO" id="GO:0005737">
    <property type="term" value="C:cytoplasm"/>
    <property type="evidence" value="ECO:0007669"/>
    <property type="project" value="TreeGrafter"/>
</dbReference>
<dbReference type="InterPro" id="IPR027417">
    <property type="entry name" value="P-loop_NTPase"/>
</dbReference>
<keyword evidence="5" id="KW-0238">DNA-binding</keyword>
<evidence type="ECO:0000256" key="4">
    <source>
        <dbReference type="ARBA" id="ARBA00022840"/>
    </source>
</evidence>
<evidence type="ECO:0000256" key="1">
    <source>
        <dbReference type="ARBA" id="ARBA00022741"/>
    </source>
</evidence>
<sequence>MIKTGTLENQLEFYFGYKTFRTGQKEIISRVLQGKDVLGILPTGTGKSICYQLPARLQKGLTIVVSPLISLMMDQVKELRATNFKEVVALNSFLDFNQRKRIYRSLHQYKLLYVSPEILQQKELQHYLAKQHISLFVVDEAHCISQWGHEFRPDYQKLNQVIQLLGHPPILALSATATKDVQQDIIDSLKRPEMEKLIYPMDRSNIALSIQEVSNNEEKLERITSILSKYQVPTLIYFSSKLAAENVSIFLAERLPNHRIAFYHGGMEQMDRIAIQQQFMNNQIDVICCTSAFGMGINKNNIRLVFHYHFPSQIESYIQEIGRAGRDGEQSISILLYNRQDEFLPRQLMDSELPSDEDLSRVYRIIGQSIASKKAFPTDLTEFPLFFEISETQWRFIQAQLEKHGLILENSLQYEQSKLTKIFQLIRTIRDERLFFKQRKLHEMINWIQSESCLREALYTKFQEGYTSVDDQCCSICGINLQNFQPEEIQPHKVLASWEMKLRQLLVVGEQHETK</sequence>
<dbReference type="GO" id="GO:0043138">
    <property type="term" value="F:3'-5' DNA helicase activity"/>
    <property type="evidence" value="ECO:0007669"/>
    <property type="project" value="TreeGrafter"/>
</dbReference>
<dbReference type="SUPFAM" id="SSF52540">
    <property type="entry name" value="P-loop containing nucleoside triphosphate hydrolases"/>
    <property type="match status" value="1"/>
</dbReference>
<keyword evidence="2" id="KW-0378">Hydrolase</keyword>
<evidence type="ECO:0000313" key="9">
    <source>
        <dbReference type="Proteomes" id="UP000613512"/>
    </source>
</evidence>
<feature type="domain" description="Helicase C-terminal" evidence="7">
    <location>
        <begin position="222"/>
        <end position="386"/>
    </location>
</feature>
<dbReference type="PROSITE" id="PS51192">
    <property type="entry name" value="HELICASE_ATP_BIND_1"/>
    <property type="match status" value="1"/>
</dbReference>
<dbReference type="GO" id="GO:0009378">
    <property type="term" value="F:four-way junction helicase activity"/>
    <property type="evidence" value="ECO:0007669"/>
    <property type="project" value="TreeGrafter"/>
</dbReference>
<evidence type="ECO:0000256" key="5">
    <source>
        <dbReference type="ARBA" id="ARBA00023125"/>
    </source>
</evidence>
<dbReference type="InterPro" id="IPR011545">
    <property type="entry name" value="DEAD/DEAH_box_helicase_dom"/>
</dbReference>
<dbReference type="RefSeq" id="WP_188382751.1">
    <property type="nucleotide sequence ID" value="NZ_BMEY01000001.1"/>
</dbReference>
<dbReference type="CDD" id="cd17920">
    <property type="entry name" value="DEXHc_RecQ"/>
    <property type="match status" value="1"/>
</dbReference>
<comment type="caution">
    <text evidence="8">The sequence shown here is derived from an EMBL/GenBank/DDBJ whole genome shotgun (WGS) entry which is preliminary data.</text>
</comment>
<dbReference type="PANTHER" id="PTHR13710:SF84">
    <property type="entry name" value="ATP-DEPENDENT DNA HELICASE RECS-RELATED"/>
    <property type="match status" value="1"/>
</dbReference>
<dbReference type="AlphaFoldDB" id="A0A916W273"/>
<dbReference type="InterPro" id="IPR001650">
    <property type="entry name" value="Helicase_C-like"/>
</dbReference>
<evidence type="ECO:0000256" key="2">
    <source>
        <dbReference type="ARBA" id="ARBA00022801"/>
    </source>
</evidence>
<dbReference type="GO" id="GO:0016787">
    <property type="term" value="F:hydrolase activity"/>
    <property type="evidence" value="ECO:0007669"/>
    <property type="project" value="UniProtKB-KW"/>
</dbReference>
<dbReference type="GO" id="GO:0006310">
    <property type="term" value="P:DNA recombination"/>
    <property type="evidence" value="ECO:0007669"/>
    <property type="project" value="InterPro"/>
</dbReference>
<accession>A0A916W273</accession>
<dbReference type="Pfam" id="PF00270">
    <property type="entry name" value="DEAD"/>
    <property type="match status" value="1"/>
</dbReference>
<protein>
    <submittedName>
        <fullName evidence="8">ATP-dependent DNA helicase RecQ</fullName>
    </submittedName>
</protein>
<dbReference type="NCBIfam" id="TIGR00614">
    <property type="entry name" value="recQ_fam"/>
    <property type="match status" value="1"/>
</dbReference>
<name>A0A916W273_9BACI</name>
<dbReference type="GO" id="GO:0006281">
    <property type="term" value="P:DNA repair"/>
    <property type="evidence" value="ECO:0007669"/>
    <property type="project" value="TreeGrafter"/>
</dbReference>
<gene>
    <name evidence="8" type="primary">recQ</name>
    <name evidence="8" type="ORF">GCM10008025_01340</name>
</gene>
<organism evidence="8 9">
    <name type="scientific">Ornithinibacillus halotolerans</name>
    <dbReference type="NCBI Taxonomy" id="1274357"/>
    <lineage>
        <taxon>Bacteria</taxon>
        <taxon>Bacillati</taxon>
        <taxon>Bacillota</taxon>
        <taxon>Bacilli</taxon>
        <taxon>Bacillales</taxon>
        <taxon>Bacillaceae</taxon>
        <taxon>Ornithinibacillus</taxon>
    </lineage>
</organism>
<dbReference type="SMART" id="SM00490">
    <property type="entry name" value="HELICc"/>
    <property type="match status" value="1"/>
</dbReference>
<dbReference type="InterPro" id="IPR004589">
    <property type="entry name" value="DNA_helicase_ATP-dep_RecQ"/>
</dbReference>
<dbReference type="SMART" id="SM00487">
    <property type="entry name" value="DEXDc"/>
    <property type="match status" value="1"/>
</dbReference>
<proteinExistence type="predicted"/>
<reference evidence="8" key="1">
    <citation type="journal article" date="2014" name="Int. J. Syst. Evol. Microbiol.">
        <title>Complete genome sequence of Corynebacterium casei LMG S-19264T (=DSM 44701T), isolated from a smear-ripened cheese.</title>
        <authorList>
            <consortium name="US DOE Joint Genome Institute (JGI-PGF)"/>
            <person name="Walter F."/>
            <person name="Albersmeier A."/>
            <person name="Kalinowski J."/>
            <person name="Ruckert C."/>
        </authorList>
    </citation>
    <scope>NUCLEOTIDE SEQUENCE</scope>
    <source>
        <strain evidence="8">CGMCC 1.12408</strain>
    </source>
</reference>
<dbReference type="InterPro" id="IPR002464">
    <property type="entry name" value="DNA/RNA_helicase_DEAH_CS"/>
</dbReference>
<reference evidence="8" key="2">
    <citation type="submission" date="2020-09" db="EMBL/GenBank/DDBJ databases">
        <authorList>
            <person name="Sun Q."/>
            <person name="Zhou Y."/>
        </authorList>
    </citation>
    <scope>NUCLEOTIDE SEQUENCE</scope>
    <source>
        <strain evidence="8">CGMCC 1.12408</strain>
    </source>
</reference>
<evidence type="ECO:0000259" key="6">
    <source>
        <dbReference type="PROSITE" id="PS51192"/>
    </source>
</evidence>
<dbReference type="GO" id="GO:0003677">
    <property type="term" value="F:DNA binding"/>
    <property type="evidence" value="ECO:0007669"/>
    <property type="project" value="UniProtKB-KW"/>
</dbReference>
<dbReference type="InterPro" id="IPR014001">
    <property type="entry name" value="Helicase_ATP-bd"/>
</dbReference>
<evidence type="ECO:0000259" key="7">
    <source>
        <dbReference type="PROSITE" id="PS51194"/>
    </source>
</evidence>
<dbReference type="GO" id="GO:0043590">
    <property type="term" value="C:bacterial nucleoid"/>
    <property type="evidence" value="ECO:0007669"/>
    <property type="project" value="TreeGrafter"/>
</dbReference>
<dbReference type="GO" id="GO:0005524">
    <property type="term" value="F:ATP binding"/>
    <property type="evidence" value="ECO:0007669"/>
    <property type="project" value="UniProtKB-KW"/>
</dbReference>
<evidence type="ECO:0000313" key="8">
    <source>
        <dbReference type="EMBL" id="GGA61077.1"/>
    </source>
</evidence>
<dbReference type="Proteomes" id="UP000613512">
    <property type="component" value="Unassembled WGS sequence"/>
</dbReference>
<dbReference type="PANTHER" id="PTHR13710">
    <property type="entry name" value="DNA HELICASE RECQ FAMILY MEMBER"/>
    <property type="match status" value="1"/>
</dbReference>
<dbReference type="FunFam" id="3.40.50.300:FF:001363">
    <property type="entry name" value="ATP-dependent DNA helicase RecQ"/>
    <property type="match status" value="1"/>
</dbReference>